<name>A0A7Y9RYQ5_9ACTN</name>
<dbReference type="Proteomes" id="UP000540656">
    <property type="component" value="Unassembled WGS sequence"/>
</dbReference>
<feature type="transmembrane region" description="Helical" evidence="1">
    <location>
        <begin position="45"/>
        <end position="70"/>
    </location>
</feature>
<keyword evidence="3" id="KW-1185">Reference proteome</keyword>
<sequence>MDAGLGRSTTMSANNAGHRADCRPALNPFVAGAADRRGEGRHRAWWAPVGTPALALGIAALVLAIVLALLTR</sequence>
<evidence type="ECO:0000313" key="3">
    <source>
        <dbReference type="Proteomes" id="UP000540656"/>
    </source>
</evidence>
<keyword evidence="1" id="KW-0812">Transmembrane</keyword>
<evidence type="ECO:0000313" key="2">
    <source>
        <dbReference type="EMBL" id="NYG59091.1"/>
    </source>
</evidence>
<keyword evidence="1" id="KW-1133">Transmembrane helix</keyword>
<proteinExistence type="predicted"/>
<reference evidence="2 3" key="1">
    <citation type="submission" date="2020-07" db="EMBL/GenBank/DDBJ databases">
        <title>Sequencing the genomes of 1000 actinobacteria strains.</title>
        <authorList>
            <person name="Klenk H.-P."/>
        </authorList>
    </citation>
    <scope>NUCLEOTIDE SEQUENCE [LARGE SCALE GENOMIC DNA]</scope>
    <source>
        <strain evidence="2 3">DSM 23819</strain>
    </source>
</reference>
<evidence type="ECO:0000256" key="1">
    <source>
        <dbReference type="SAM" id="Phobius"/>
    </source>
</evidence>
<dbReference type="EMBL" id="JACCAA010000001">
    <property type="protein sequence ID" value="NYG59091.1"/>
    <property type="molecule type" value="Genomic_DNA"/>
</dbReference>
<comment type="caution">
    <text evidence="2">The sequence shown here is derived from an EMBL/GenBank/DDBJ whole genome shotgun (WGS) entry which is preliminary data.</text>
</comment>
<protein>
    <submittedName>
        <fullName evidence="2">Uncharacterized protein</fullName>
    </submittedName>
</protein>
<dbReference type="RefSeq" id="WP_179502179.1">
    <property type="nucleotide sequence ID" value="NZ_JACCAA010000001.1"/>
</dbReference>
<organism evidence="2 3">
    <name type="scientific">Nocardioides daedukensis</name>
    <dbReference type="NCBI Taxonomy" id="634462"/>
    <lineage>
        <taxon>Bacteria</taxon>
        <taxon>Bacillati</taxon>
        <taxon>Actinomycetota</taxon>
        <taxon>Actinomycetes</taxon>
        <taxon>Propionibacteriales</taxon>
        <taxon>Nocardioidaceae</taxon>
        <taxon>Nocardioides</taxon>
    </lineage>
</organism>
<dbReference type="AlphaFoldDB" id="A0A7Y9RYQ5"/>
<gene>
    <name evidence="2" type="ORF">BJ980_002014</name>
</gene>
<accession>A0A7Y9RYQ5</accession>
<keyword evidence="1" id="KW-0472">Membrane</keyword>